<dbReference type="Gene3D" id="3.30.2310.20">
    <property type="entry name" value="RelE-like"/>
    <property type="match status" value="1"/>
</dbReference>
<dbReference type="GO" id="GO:0016887">
    <property type="term" value="F:ATP hydrolysis activity"/>
    <property type="evidence" value="ECO:0007669"/>
    <property type="project" value="RHEA"/>
</dbReference>
<keyword evidence="12" id="KW-1185">Reference proteome</keyword>
<dbReference type="PANTHER" id="PTHR11070">
    <property type="entry name" value="UVRD / RECB / PCRA DNA HELICASE FAMILY MEMBER"/>
    <property type="match status" value="1"/>
</dbReference>
<keyword evidence="4 9" id="KW-0067">ATP-binding</keyword>
<dbReference type="InterPro" id="IPR014017">
    <property type="entry name" value="DNA_helicase_UvrD-like_C"/>
</dbReference>
<evidence type="ECO:0000256" key="3">
    <source>
        <dbReference type="ARBA" id="ARBA00022806"/>
    </source>
</evidence>
<evidence type="ECO:0000256" key="7">
    <source>
        <dbReference type="ARBA" id="ARBA00034808"/>
    </source>
</evidence>
<sequence length="739" mass="81529">MSTVEDVGALAQQTSAHGVRLRYKRRYLRCEVPPADHARLVAAVELLPGAMRGQLHSLDIKPIVNIRQRGLYRLRVGAYRVIFWPIDAEIVVLELDRKDDTTYAHLDRLVVHRRGAGVQVTEVPEAVPEPGRVVGGRAPSRCSIEPVLQNPLTVFTTAQLQQIGLSADAIGVIRTLAATVEVADALAGTGMAADQVELVADMWHDPGRYLAIFDDGRVPTPDDARIAELELAQRLRSPESSDAVAELAARDFELVLAGSIEEWMFYLHPSQARIVSHVANGPSRVRGGPGTGKTVAALHRARHLVEHGRAERVLLTTFVNVLPSVWGTLLQRFAPESAGKISARTVDSLVFAITAAADGEPAFLPDDQIRKLREELCRKTAGLAEAVGGPAELGTEFETVLAGRGVESLDDYLALERPGRGRRLGADERRLVWTAWQSYLEHLRREGRTDWPLLRRRAVELAEAGAGPRFDAVIVDEAQDLTAMQVRLLMALDTAADHRNLMFVGDGQQAIYPGGFSLRSVGLDVRGRSFLLHTNWRNTQSIAAAAEAVMGDVPFGDLEEEAAPRPPREAPLPRRRGELPELHLVGSDAHGDEVLRGLLEEALTQFAPADVAVLGRTKKAWQRGERALKALGVESVVTTQLARRADGAPDAVRVGTFEGSKGLEFKLVVLVGYRKGDWTVQPFWLKDRGDRDEWWDTERRKLFVAMTRARDRLALLAWAPLSDSLEQARERFDEWDWTA</sequence>
<dbReference type="InterPro" id="IPR014016">
    <property type="entry name" value="UvrD-like_ATP-bd"/>
</dbReference>
<dbReference type="InterPro" id="IPR000212">
    <property type="entry name" value="DNA_helicase_UvrD/REP"/>
</dbReference>
<organism evidence="11 12">
    <name type="scientific">Solirubrobacter pauli</name>
    <dbReference type="NCBI Taxonomy" id="166793"/>
    <lineage>
        <taxon>Bacteria</taxon>
        <taxon>Bacillati</taxon>
        <taxon>Actinomycetota</taxon>
        <taxon>Thermoleophilia</taxon>
        <taxon>Solirubrobacterales</taxon>
        <taxon>Solirubrobacteraceae</taxon>
        <taxon>Solirubrobacter</taxon>
    </lineage>
</organism>
<evidence type="ECO:0000256" key="8">
    <source>
        <dbReference type="ARBA" id="ARBA00048988"/>
    </source>
</evidence>
<keyword evidence="1 9" id="KW-0547">Nucleotide-binding</keyword>
<evidence type="ECO:0000256" key="1">
    <source>
        <dbReference type="ARBA" id="ARBA00022741"/>
    </source>
</evidence>
<proteinExistence type="predicted"/>
<evidence type="ECO:0000256" key="5">
    <source>
        <dbReference type="ARBA" id="ARBA00023235"/>
    </source>
</evidence>
<evidence type="ECO:0000313" key="11">
    <source>
        <dbReference type="EMBL" id="RKQ90899.1"/>
    </source>
</evidence>
<evidence type="ECO:0000256" key="2">
    <source>
        <dbReference type="ARBA" id="ARBA00022801"/>
    </source>
</evidence>
<dbReference type="SUPFAM" id="SSF52540">
    <property type="entry name" value="P-loop containing nucleoside triphosphate hydrolases"/>
    <property type="match status" value="1"/>
</dbReference>
<dbReference type="InterPro" id="IPR035093">
    <property type="entry name" value="RelE/ParE_toxin_dom_sf"/>
</dbReference>
<dbReference type="SUPFAM" id="SSF143011">
    <property type="entry name" value="RelE-like"/>
    <property type="match status" value="1"/>
</dbReference>
<evidence type="ECO:0000256" key="4">
    <source>
        <dbReference type="ARBA" id="ARBA00022840"/>
    </source>
</evidence>
<dbReference type="PROSITE" id="PS51198">
    <property type="entry name" value="UVRD_HELICASE_ATP_BIND"/>
    <property type="match status" value="1"/>
</dbReference>
<dbReference type="EC" id="5.6.2.4" evidence="7"/>
<comment type="catalytic activity">
    <reaction evidence="6">
        <text>Couples ATP hydrolysis with the unwinding of duplex DNA by translocating in the 3'-5' direction.</text>
        <dbReference type="EC" id="5.6.2.4"/>
    </reaction>
</comment>
<dbReference type="GO" id="GO:0003677">
    <property type="term" value="F:DNA binding"/>
    <property type="evidence" value="ECO:0007669"/>
    <property type="project" value="InterPro"/>
</dbReference>
<reference evidence="11 12" key="1">
    <citation type="submission" date="2018-10" db="EMBL/GenBank/DDBJ databases">
        <title>Genomic Encyclopedia of Archaeal and Bacterial Type Strains, Phase II (KMG-II): from individual species to whole genera.</title>
        <authorList>
            <person name="Goeker M."/>
        </authorList>
    </citation>
    <scope>NUCLEOTIDE SEQUENCE [LARGE SCALE GENOMIC DNA]</scope>
    <source>
        <strain evidence="11 12">DSM 14954</strain>
    </source>
</reference>
<comment type="catalytic activity">
    <reaction evidence="8">
        <text>ATP + H2O = ADP + phosphate + H(+)</text>
        <dbReference type="Rhea" id="RHEA:13065"/>
        <dbReference type="ChEBI" id="CHEBI:15377"/>
        <dbReference type="ChEBI" id="CHEBI:15378"/>
        <dbReference type="ChEBI" id="CHEBI:30616"/>
        <dbReference type="ChEBI" id="CHEBI:43474"/>
        <dbReference type="ChEBI" id="CHEBI:456216"/>
        <dbReference type="EC" id="5.6.2.4"/>
    </reaction>
</comment>
<keyword evidence="3 9" id="KW-0347">Helicase</keyword>
<dbReference type="RefSeq" id="WP_121248057.1">
    <property type="nucleotide sequence ID" value="NZ_RBIL01000001.1"/>
</dbReference>
<dbReference type="InterPro" id="IPR027417">
    <property type="entry name" value="P-loop_NTPase"/>
</dbReference>
<keyword evidence="2 9" id="KW-0378">Hydrolase</keyword>
<accession>A0A660L8Q2</accession>
<feature type="binding site" evidence="9">
    <location>
        <begin position="287"/>
        <end position="294"/>
    </location>
    <ligand>
        <name>ATP</name>
        <dbReference type="ChEBI" id="CHEBI:30616"/>
    </ligand>
</feature>
<evidence type="ECO:0000259" key="10">
    <source>
        <dbReference type="PROSITE" id="PS51198"/>
    </source>
</evidence>
<protein>
    <recommendedName>
        <fullName evidence="7">DNA 3'-5' helicase</fullName>
        <ecNumber evidence="7">5.6.2.4</ecNumber>
    </recommendedName>
</protein>
<evidence type="ECO:0000256" key="9">
    <source>
        <dbReference type="PROSITE-ProRule" id="PRU00560"/>
    </source>
</evidence>
<dbReference type="Proteomes" id="UP000278962">
    <property type="component" value="Unassembled WGS sequence"/>
</dbReference>
<evidence type="ECO:0000313" key="12">
    <source>
        <dbReference type="Proteomes" id="UP000278962"/>
    </source>
</evidence>
<gene>
    <name evidence="11" type="ORF">C8N24_0714</name>
</gene>
<dbReference type="AlphaFoldDB" id="A0A660L8Q2"/>
<dbReference type="EMBL" id="RBIL01000001">
    <property type="protein sequence ID" value="RKQ90899.1"/>
    <property type="molecule type" value="Genomic_DNA"/>
</dbReference>
<dbReference type="PANTHER" id="PTHR11070:SF45">
    <property type="entry name" value="DNA 3'-5' HELICASE"/>
    <property type="match status" value="1"/>
</dbReference>
<feature type="domain" description="UvrD-like helicase ATP-binding" evidence="10">
    <location>
        <begin position="266"/>
        <end position="539"/>
    </location>
</feature>
<dbReference type="GO" id="GO:0005829">
    <property type="term" value="C:cytosol"/>
    <property type="evidence" value="ECO:0007669"/>
    <property type="project" value="TreeGrafter"/>
</dbReference>
<evidence type="ECO:0000256" key="6">
    <source>
        <dbReference type="ARBA" id="ARBA00034617"/>
    </source>
</evidence>
<dbReference type="Pfam" id="PF13245">
    <property type="entry name" value="AAA_19"/>
    <property type="match status" value="1"/>
</dbReference>
<dbReference type="GO" id="GO:0005524">
    <property type="term" value="F:ATP binding"/>
    <property type="evidence" value="ECO:0007669"/>
    <property type="project" value="UniProtKB-UniRule"/>
</dbReference>
<keyword evidence="5" id="KW-0413">Isomerase</keyword>
<dbReference type="GO" id="GO:0043138">
    <property type="term" value="F:3'-5' DNA helicase activity"/>
    <property type="evidence" value="ECO:0007669"/>
    <property type="project" value="UniProtKB-EC"/>
</dbReference>
<dbReference type="GO" id="GO:0000725">
    <property type="term" value="P:recombinational repair"/>
    <property type="evidence" value="ECO:0007669"/>
    <property type="project" value="TreeGrafter"/>
</dbReference>
<dbReference type="Gene3D" id="3.40.50.300">
    <property type="entry name" value="P-loop containing nucleotide triphosphate hydrolases"/>
    <property type="match status" value="2"/>
</dbReference>
<comment type="caution">
    <text evidence="11">The sequence shown here is derived from an EMBL/GenBank/DDBJ whole genome shotgun (WGS) entry which is preliminary data.</text>
</comment>
<dbReference type="OrthoDB" id="3196525at2"/>
<dbReference type="Pfam" id="PF13361">
    <property type="entry name" value="UvrD_C"/>
    <property type="match status" value="1"/>
</dbReference>
<name>A0A660L8Q2_9ACTN</name>